<accession>A0A840N3F0</accession>
<sequence length="414" mass="47054">MPKHFSWRSGFDNNVLLGKFAKARTTNGNRCSFNAAEYHYWLPVINTAIRADAAATSLKDSCIEQALNDAALPLNNLDTFIEKCEAAFLALSKRKKQKFVFYSTLTYEGPKLFDWISDGNAKIYWNPSFKGKFMKAATVARAGLKNIRRARKVPEDSNELTPILVHVSAYDAHDAHNQASDSLDRLRGLLNLLINSGNDINPFSDLTPPHAVNRFRRGPYHTVHQPDGSLAMEMFWYEPRWTHDLPSIKFKDTKDYKKSLKKWWGKLQGNPLQEDLSAALIQYCRALDLHESDASLLGIWQVLEKITGADKYDVLINRVVKLFKDSSDARLIANHIRIRRNGSVHASEGISKEAQAILLQADTLAGQAIFFCLNHGAKFSDLKELQEFMDLPLDLSKLDRHKKLIDFFVAFQNR</sequence>
<proteinExistence type="predicted"/>
<dbReference type="EMBL" id="JACHIJ010000002">
    <property type="protein sequence ID" value="MBB5051266.1"/>
    <property type="molecule type" value="Genomic_DNA"/>
</dbReference>
<reference evidence="1 2" key="1">
    <citation type="submission" date="2020-08" db="EMBL/GenBank/DDBJ databases">
        <title>Genomic Encyclopedia of Type Strains, Phase IV (KMG-IV): sequencing the most valuable type-strain genomes for metagenomic binning, comparative biology and taxonomic classification.</title>
        <authorList>
            <person name="Goeker M."/>
        </authorList>
    </citation>
    <scope>NUCLEOTIDE SEQUENCE [LARGE SCALE GENOMIC DNA]</scope>
    <source>
        <strain evidence="1 2">DSM 17498</strain>
    </source>
</reference>
<dbReference type="RefSeq" id="WP_184083063.1">
    <property type="nucleotide sequence ID" value="NZ_JACHIJ010000002.1"/>
</dbReference>
<protein>
    <recommendedName>
        <fullName evidence="3">Apea-like HEPN domain-containing protein</fullName>
    </recommendedName>
</protein>
<evidence type="ECO:0008006" key="3">
    <source>
        <dbReference type="Google" id="ProtNLM"/>
    </source>
</evidence>
<gene>
    <name evidence="1" type="ORF">HNQ36_001220</name>
</gene>
<evidence type="ECO:0000313" key="2">
    <source>
        <dbReference type="Proteomes" id="UP000521227"/>
    </source>
</evidence>
<name>A0A840N3F0_9BRAD</name>
<dbReference type="AlphaFoldDB" id="A0A840N3F0"/>
<evidence type="ECO:0000313" key="1">
    <source>
        <dbReference type="EMBL" id="MBB5051266.1"/>
    </source>
</evidence>
<dbReference type="Proteomes" id="UP000521227">
    <property type="component" value="Unassembled WGS sequence"/>
</dbReference>
<organism evidence="1 2">
    <name type="scientific">Afipia massiliensis</name>
    <dbReference type="NCBI Taxonomy" id="211460"/>
    <lineage>
        <taxon>Bacteria</taxon>
        <taxon>Pseudomonadati</taxon>
        <taxon>Pseudomonadota</taxon>
        <taxon>Alphaproteobacteria</taxon>
        <taxon>Hyphomicrobiales</taxon>
        <taxon>Nitrobacteraceae</taxon>
        <taxon>Afipia</taxon>
    </lineage>
</organism>
<comment type="caution">
    <text evidence="1">The sequence shown here is derived from an EMBL/GenBank/DDBJ whole genome shotgun (WGS) entry which is preliminary data.</text>
</comment>